<dbReference type="RefSeq" id="WP_009519152.1">
    <property type="nucleotide sequence ID" value="NZ_CCAE010000010.1"/>
</dbReference>
<sequence>MLGVIVFAHGSRDPQWRAPVDAVARRVAERAPGTLACTAYLELTEPDLPTAARELVRAGATRIRVLPLFFGMGKHAREDLPRLVDALRQEHMGLSVELMPTAGEDPQLIDLLATQALKEGA</sequence>
<keyword evidence="2" id="KW-0456">Lyase</keyword>
<dbReference type="AlphaFoldDB" id="A0A1L1PK25"/>
<dbReference type="PANTHER" id="PTHR33542:SF3">
    <property type="entry name" value="SIROHYDROCHLORIN FERROCHELATASE, CHLOROPLASTIC"/>
    <property type="match status" value="1"/>
</dbReference>
<dbReference type="SUPFAM" id="SSF53800">
    <property type="entry name" value="Chelatase"/>
    <property type="match status" value="1"/>
</dbReference>
<dbReference type="InterPro" id="IPR050963">
    <property type="entry name" value="Sirohydro_Cobaltochel/CbiX"/>
</dbReference>
<dbReference type="PANTHER" id="PTHR33542">
    <property type="entry name" value="SIROHYDROCHLORIN FERROCHELATASE, CHLOROPLASTIC"/>
    <property type="match status" value="1"/>
</dbReference>
<evidence type="ECO:0000256" key="1">
    <source>
        <dbReference type="ARBA" id="ARBA00022723"/>
    </source>
</evidence>
<dbReference type="Proteomes" id="UP000028878">
    <property type="component" value="Unassembled WGS sequence"/>
</dbReference>
<dbReference type="CDD" id="cd03416">
    <property type="entry name" value="CbiX_SirB_N"/>
    <property type="match status" value="1"/>
</dbReference>
<name>A0A1L1PK25_HYDIT</name>
<accession>A0A1L1PK25</accession>
<dbReference type="Pfam" id="PF01903">
    <property type="entry name" value="CbiX"/>
    <property type="match status" value="1"/>
</dbReference>
<evidence type="ECO:0000313" key="3">
    <source>
        <dbReference type="EMBL" id="CDN87287.1"/>
    </source>
</evidence>
<dbReference type="EMBL" id="CCAE010000010">
    <property type="protein sequence ID" value="CDN87287.1"/>
    <property type="molecule type" value="Genomic_DNA"/>
</dbReference>
<evidence type="ECO:0000313" key="4">
    <source>
        <dbReference type="Proteomes" id="UP000028878"/>
    </source>
</evidence>
<reference evidence="4" key="1">
    <citation type="submission" date="2014-11" db="EMBL/GenBank/DDBJ databases">
        <title>Draft genome sequence of Hydrogenophaga intermedia S1.</title>
        <authorList>
            <person name="Gan H.M."/>
            <person name="Chew T.H."/>
            <person name="Stolz A."/>
        </authorList>
    </citation>
    <scope>NUCLEOTIDE SEQUENCE [LARGE SCALE GENOMIC DNA]</scope>
    <source>
        <strain evidence="4">S1</strain>
    </source>
</reference>
<dbReference type="GO" id="GO:0046872">
    <property type="term" value="F:metal ion binding"/>
    <property type="evidence" value="ECO:0007669"/>
    <property type="project" value="UniProtKB-KW"/>
</dbReference>
<organism evidence="3 4">
    <name type="scientific">Hydrogenophaga intermedia</name>
    <dbReference type="NCBI Taxonomy" id="65786"/>
    <lineage>
        <taxon>Bacteria</taxon>
        <taxon>Pseudomonadati</taxon>
        <taxon>Pseudomonadota</taxon>
        <taxon>Betaproteobacteria</taxon>
        <taxon>Burkholderiales</taxon>
        <taxon>Comamonadaceae</taxon>
        <taxon>Hydrogenophaga</taxon>
    </lineage>
</organism>
<protein>
    <submittedName>
        <fullName evidence="3">Cobalamin (Vitamin B12) biosynthesis CbiX protein</fullName>
    </submittedName>
</protein>
<evidence type="ECO:0000256" key="2">
    <source>
        <dbReference type="ARBA" id="ARBA00023239"/>
    </source>
</evidence>
<dbReference type="Gene3D" id="3.40.50.1400">
    <property type="match status" value="1"/>
</dbReference>
<proteinExistence type="predicted"/>
<keyword evidence="1" id="KW-0479">Metal-binding</keyword>
<gene>
    <name evidence="3" type="ORF">BN948_01706</name>
</gene>
<keyword evidence="4" id="KW-1185">Reference proteome</keyword>
<dbReference type="InterPro" id="IPR002762">
    <property type="entry name" value="CbiX-like"/>
</dbReference>
<dbReference type="GO" id="GO:0016829">
    <property type="term" value="F:lyase activity"/>
    <property type="evidence" value="ECO:0007669"/>
    <property type="project" value="UniProtKB-KW"/>
</dbReference>